<feature type="compositionally biased region" description="Acidic residues" evidence="3">
    <location>
        <begin position="423"/>
        <end position="436"/>
    </location>
</feature>
<evidence type="ECO:0000256" key="3">
    <source>
        <dbReference type="SAM" id="MobiDB-lite"/>
    </source>
</evidence>
<keyword evidence="6" id="KW-1185">Reference proteome</keyword>
<keyword evidence="1" id="KW-0863">Zinc-finger</keyword>
<dbReference type="InParanoid" id="G3JAM7"/>
<dbReference type="HOGENOM" id="CLU_006646_0_0_1"/>
<dbReference type="EMBL" id="JH126400">
    <property type="protein sequence ID" value="EGX95142.1"/>
    <property type="molecule type" value="Genomic_DNA"/>
</dbReference>
<feature type="coiled-coil region" evidence="2">
    <location>
        <begin position="575"/>
        <end position="609"/>
    </location>
</feature>
<dbReference type="OrthoDB" id="1922977at2759"/>
<protein>
    <submittedName>
        <fullName evidence="5">Zinc finger domain-containing protein, CCCH-type</fullName>
    </submittedName>
</protein>
<reference evidence="5 6" key="1">
    <citation type="journal article" date="2011" name="Genome Biol.">
        <title>Genome sequence of the insect pathogenic fungus Cordyceps militaris, a valued traditional Chinese medicine.</title>
        <authorList>
            <person name="Zheng P."/>
            <person name="Xia Y."/>
            <person name="Xiao G."/>
            <person name="Xiong C."/>
            <person name="Hu X."/>
            <person name="Zhang S."/>
            <person name="Zheng H."/>
            <person name="Huang Y."/>
            <person name="Zhou Y."/>
            <person name="Wang S."/>
            <person name="Zhao G.P."/>
            <person name="Liu X."/>
            <person name="St Leger R.J."/>
            <person name="Wang C."/>
        </authorList>
    </citation>
    <scope>NUCLEOTIDE SEQUENCE [LARGE SCALE GENOMIC DNA]</scope>
    <source>
        <strain evidence="5 6">CM01</strain>
    </source>
</reference>
<dbReference type="InterPro" id="IPR000571">
    <property type="entry name" value="Znf_CCCH"/>
</dbReference>
<dbReference type="eggNOG" id="KOG4839">
    <property type="taxonomic scope" value="Eukaryota"/>
</dbReference>
<dbReference type="OMA" id="PHNIRYS"/>
<proteinExistence type="predicted"/>
<accession>G3JAM7</accession>
<feature type="region of interest" description="Disordered" evidence="3">
    <location>
        <begin position="230"/>
        <end position="269"/>
    </location>
</feature>
<evidence type="ECO:0000256" key="1">
    <source>
        <dbReference type="PROSITE-ProRule" id="PRU00723"/>
    </source>
</evidence>
<dbReference type="AlphaFoldDB" id="G3JAM7"/>
<name>G3JAM7_CORMM</name>
<gene>
    <name evidence="5" type="ORF">CCM_03414</name>
</gene>
<feature type="domain" description="C3H1-type" evidence="4">
    <location>
        <begin position="850"/>
        <end position="878"/>
    </location>
</feature>
<keyword evidence="1" id="KW-0862">Zinc</keyword>
<keyword evidence="1" id="KW-0479">Metal-binding</keyword>
<evidence type="ECO:0000313" key="5">
    <source>
        <dbReference type="EMBL" id="EGX95142.1"/>
    </source>
</evidence>
<dbReference type="PROSITE" id="PS50103">
    <property type="entry name" value="ZF_C3H1"/>
    <property type="match status" value="1"/>
</dbReference>
<feature type="coiled-coil region" evidence="2">
    <location>
        <begin position="477"/>
        <end position="504"/>
    </location>
</feature>
<sequence>MAHSGYDPGRAPDVLPSGVNAFVEAGSARAGASHIDVTMNPFDHTRQTIPGLGLGFFGKAERPDAKQTAISANEKAKRANTAANDSAEEGEITADEFEDLYEAQEPIHIAQQEQPAPEIDTSYVEMSDEERDRSGSYSPFLSAREMNASPPALVLMPIPISDSASIIGPDTIELQKKPNDIIAEARNQAKDAILRLRAANIGYQDYVNEGIDEAVLDQLFGDLGLDKSAQKPAPAAPATAPVPSKKISTSASKAKDTITTTETPLDKSEARKDRIARLLAAKGSKTIKSGGATVIGKVAKAPNMKVISEKSKLLQQKMEALLKAREEKQKELDRQTALAASGLESQKESFPSANPGAGPAELSSALQVAVASDQATQPSTLEAVGSIPSSAKALATPNSGSVSASDGPFQKPFGPTRPFLIDVSDDEDDIDMDMESPEQRMSALHAPSSPGKRQLQTLSHLQKNGSLHTPPATRHDLENMNKKIEAMKRKIAQAEAKKRLKLSAPASPAASPRPRAYDIYEATSSSPDLSAPITHDAISHGLPKVAETRLSSPGSPKINRSRAASERLPMLESRRKEQMLRLKALQSQVANIERELKEGLEEEQKLREDLDFISDDDVSMPTAPEPVASRPVSARILSESITNVEKAGYGLANPIEMLSSDHIATDTSSRSTPEVVGENAAAYAPPDGQGTESHLVPEDTSDAVTKVATVTTDDADIAMGEAENSGEEADEDSDGYEPAEASSYETGRSSPNLKTSDAAHELTDSDPAVAALSAELLSAGRQDSASVMEPEREVVAASHNAEHVDSAPVQSSYLAYDSPLRYFLSYRFHPDFNNVVAGGLRSMTYSNKIDTMLPLCPDELAGDACPRGKNCHFQHFADLSAPGMFSLSIPPEPCSDADEDADEASLAWAMQKRTDQKSRKQEYIEGLRQLLTDFRDRKVKDFETISQGIIEYRAKFHGDASKILPLGNIAL</sequence>
<feature type="zinc finger region" description="C3H1-type" evidence="1">
    <location>
        <begin position="850"/>
        <end position="878"/>
    </location>
</feature>
<dbReference type="KEGG" id="cmt:CCM_03414"/>
<feature type="compositionally biased region" description="Acidic residues" evidence="3">
    <location>
        <begin position="724"/>
        <end position="737"/>
    </location>
</feature>
<dbReference type="STRING" id="983644.G3JAM7"/>
<dbReference type="GeneID" id="18165440"/>
<feature type="compositionally biased region" description="Low complexity" evidence="3">
    <location>
        <begin position="702"/>
        <end position="712"/>
    </location>
</feature>
<evidence type="ECO:0000259" key="4">
    <source>
        <dbReference type="PROSITE" id="PS50103"/>
    </source>
</evidence>
<dbReference type="Proteomes" id="UP000001610">
    <property type="component" value="Unassembled WGS sequence"/>
</dbReference>
<organism evidence="5 6">
    <name type="scientific">Cordyceps militaris (strain CM01)</name>
    <name type="common">Caterpillar fungus</name>
    <dbReference type="NCBI Taxonomy" id="983644"/>
    <lineage>
        <taxon>Eukaryota</taxon>
        <taxon>Fungi</taxon>
        <taxon>Dikarya</taxon>
        <taxon>Ascomycota</taxon>
        <taxon>Pezizomycotina</taxon>
        <taxon>Sordariomycetes</taxon>
        <taxon>Hypocreomycetidae</taxon>
        <taxon>Hypocreales</taxon>
        <taxon>Cordycipitaceae</taxon>
        <taxon>Cordyceps</taxon>
    </lineage>
</organism>
<evidence type="ECO:0000256" key="2">
    <source>
        <dbReference type="SAM" id="Coils"/>
    </source>
</evidence>
<evidence type="ECO:0000313" key="6">
    <source>
        <dbReference type="Proteomes" id="UP000001610"/>
    </source>
</evidence>
<dbReference type="VEuPathDB" id="FungiDB:CCM_03414"/>
<feature type="region of interest" description="Disordered" evidence="3">
    <location>
        <begin position="341"/>
        <end position="477"/>
    </location>
</feature>
<feature type="compositionally biased region" description="Polar residues" evidence="3">
    <location>
        <begin position="454"/>
        <end position="467"/>
    </location>
</feature>
<feature type="region of interest" description="Disordered" evidence="3">
    <location>
        <begin position="680"/>
        <end position="759"/>
    </location>
</feature>
<dbReference type="GO" id="GO:0008270">
    <property type="term" value="F:zinc ion binding"/>
    <property type="evidence" value="ECO:0007669"/>
    <property type="project" value="UniProtKB-KW"/>
</dbReference>
<feature type="region of interest" description="Disordered" evidence="3">
    <location>
        <begin position="70"/>
        <end position="90"/>
    </location>
</feature>
<dbReference type="RefSeq" id="XP_006668628.1">
    <property type="nucleotide sequence ID" value="XM_006668565.1"/>
</dbReference>
<feature type="compositionally biased region" description="Polar residues" evidence="3">
    <location>
        <begin position="743"/>
        <end position="755"/>
    </location>
</feature>
<feature type="compositionally biased region" description="Low complexity" evidence="3">
    <location>
        <begin position="232"/>
        <end position="252"/>
    </location>
</feature>
<feature type="coiled-coil region" evidence="2">
    <location>
        <begin position="311"/>
        <end position="338"/>
    </location>
</feature>
<keyword evidence="2" id="KW-0175">Coiled coil</keyword>